<dbReference type="EMBL" id="CP015225">
    <property type="protein sequence ID" value="AMZ72714.1"/>
    <property type="molecule type" value="Genomic_DNA"/>
</dbReference>
<dbReference type="RefSeq" id="WP_063323006.1">
    <property type="nucleotide sequence ID" value="NZ_CP015225.1"/>
</dbReference>
<protein>
    <submittedName>
        <fullName evidence="1">Uncharacterized protein</fullName>
    </submittedName>
</protein>
<reference evidence="1 2" key="2">
    <citation type="journal article" date="2018" name="Nature">
        <title>Mutant phenotypes for thousands of bacterial genes of unknown function.</title>
        <authorList>
            <person name="Price M.N."/>
            <person name="Wetmore K.M."/>
            <person name="Waters R.J."/>
            <person name="Callaghan M."/>
            <person name="Ray J."/>
            <person name="Liu H."/>
            <person name="Kuehl J.V."/>
            <person name="Melnyk R.A."/>
            <person name="Lamson J.S."/>
            <person name="Suh Y."/>
            <person name="Carlson H.K."/>
            <person name="Esquivel Z."/>
            <person name="Sadeeshkumar H."/>
            <person name="Chakraborty R."/>
            <person name="Zane G.M."/>
            <person name="Rubin B.E."/>
            <person name="Wall J.D."/>
            <person name="Visel A."/>
            <person name="Bristow J."/>
            <person name="Blow M.J."/>
            <person name="Arkin A.P."/>
            <person name="Deutschbauer A.M."/>
        </authorList>
    </citation>
    <scope>NUCLEOTIDE SEQUENCE [LARGE SCALE GENOMIC DNA]</scope>
    <source>
        <strain evidence="1 2">FW300-N2E2</strain>
    </source>
</reference>
<accession>A0A159ZZD7</accession>
<dbReference type="AlphaFoldDB" id="A0A159ZZD7"/>
<evidence type="ECO:0000313" key="1">
    <source>
        <dbReference type="EMBL" id="AMZ72714.1"/>
    </source>
</evidence>
<name>A0A159ZZD7_PSEFL</name>
<sequence>MHYTTELLIQGDKNILLYYSAALSRWREILAEYASKSSEELAKELSSQQFWFEENCGSRWVGQEIMVITGITQFYTTESGFDESKHLALKVYRAFMQSYCSLEVKGVAEDVAKSYCLNEADSDYA</sequence>
<gene>
    <name evidence="1" type="ORF">TK06_16965</name>
</gene>
<organism evidence="1 2">
    <name type="scientific">Pseudomonas fluorescens</name>
    <dbReference type="NCBI Taxonomy" id="294"/>
    <lineage>
        <taxon>Bacteria</taxon>
        <taxon>Pseudomonadati</taxon>
        <taxon>Pseudomonadota</taxon>
        <taxon>Gammaproteobacteria</taxon>
        <taxon>Pseudomonadales</taxon>
        <taxon>Pseudomonadaceae</taxon>
        <taxon>Pseudomonas</taxon>
    </lineage>
</organism>
<proteinExistence type="predicted"/>
<evidence type="ECO:0000313" key="2">
    <source>
        <dbReference type="Proteomes" id="UP000076083"/>
    </source>
</evidence>
<dbReference type="Proteomes" id="UP000076083">
    <property type="component" value="Chromosome"/>
</dbReference>
<reference evidence="2" key="1">
    <citation type="submission" date="2016-04" db="EMBL/GenBank/DDBJ databases">
        <authorList>
            <person name="Ray J."/>
            <person name="Price M."/>
            <person name="Deutschbauer A."/>
        </authorList>
    </citation>
    <scope>NUCLEOTIDE SEQUENCE [LARGE SCALE GENOMIC DNA]</scope>
    <source>
        <strain evidence="2">FW300-N2E2</strain>
    </source>
</reference>